<dbReference type="Proteomes" id="UP000290365">
    <property type="component" value="Chromosome"/>
</dbReference>
<gene>
    <name evidence="3" type="ORF">EPA93_09255</name>
</gene>
<evidence type="ECO:0000256" key="1">
    <source>
        <dbReference type="ARBA" id="ARBA00022679"/>
    </source>
</evidence>
<keyword evidence="4" id="KW-1185">Reference proteome</keyword>
<dbReference type="OrthoDB" id="151953at2"/>
<sequence length="284" mass="31346">MLDCTPSCFIKRSAMNKYNDNMARFDTVDQAAHPDFFTRFLDKSLSLRDIGIYKQMMIDLLAIKEGAALLDVGCGTGQDALSLAELVGPGGRVVGIDASETMIQEARTRAAEAHLPVEYLSGNAYQLPFAEKTFDGCQSARVFEHLSEPGRALAEMIRVARPGARIVVADADLDLLMVDIPDRTLARKLIHLVCDNVRQGWMGRQLPRLFREAGLRNIVIIGSVLPSDFAFFKMIFDGILQHSLAAGAISAEELARFWSYLEEAEREQRFFGGVGGFIVSGQKP</sequence>
<dbReference type="EMBL" id="CP035758">
    <property type="protein sequence ID" value="QBD76186.1"/>
    <property type="molecule type" value="Genomic_DNA"/>
</dbReference>
<organism evidence="3 4">
    <name type="scientific">Ktedonosporobacter rubrisoli</name>
    <dbReference type="NCBI Taxonomy" id="2509675"/>
    <lineage>
        <taxon>Bacteria</taxon>
        <taxon>Bacillati</taxon>
        <taxon>Chloroflexota</taxon>
        <taxon>Ktedonobacteria</taxon>
        <taxon>Ktedonobacterales</taxon>
        <taxon>Ktedonosporobacteraceae</taxon>
        <taxon>Ktedonosporobacter</taxon>
    </lineage>
</organism>
<dbReference type="KEGG" id="kbs:EPA93_09255"/>
<protein>
    <submittedName>
        <fullName evidence="3">Methyltransferase domain-containing protein</fullName>
    </submittedName>
</protein>
<dbReference type="GO" id="GO:0008757">
    <property type="term" value="F:S-adenosylmethionine-dependent methyltransferase activity"/>
    <property type="evidence" value="ECO:0007669"/>
    <property type="project" value="InterPro"/>
</dbReference>
<dbReference type="Pfam" id="PF08241">
    <property type="entry name" value="Methyltransf_11"/>
    <property type="match status" value="1"/>
</dbReference>
<reference evidence="3 4" key="1">
    <citation type="submission" date="2019-01" db="EMBL/GenBank/DDBJ databases">
        <title>Ktedonosporobacter rubrisoli SCAWS-G2.</title>
        <authorList>
            <person name="Huang Y."/>
            <person name="Yan B."/>
        </authorList>
    </citation>
    <scope>NUCLEOTIDE SEQUENCE [LARGE SCALE GENOMIC DNA]</scope>
    <source>
        <strain evidence="3 4">SCAWS-G2</strain>
    </source>
</reference>
<dbReference type="PANTHER" id="PTHR43861">
    <property type="entry name" value="TRANS-ACONITATE 2-METHYLTRANSFERASE-RELATED"/>
    <property type="match status" value="1"/>
</dbReference>
<name>A0A4P6JN85_KTERU</name>
<dbReference type="AlphaFoldDB" id="A0A4P6JN85"/>
<dbReference type="Gene3D" id="3.40.50.150">
    <property type="entry name" value="Vaccinia Virus protein VP39"/>
    <property type="match status" value="1"/>
</dbReference>
<dbReference type="SUPFAM" id="SSF53335">
    <property type="entry name" value="S-adenosyl-L-methionine-dependent methyltransferases"/>
    <property type="match status" value="1"/>
</dbReference>
<evidence type="ECO:0000313" key="4">
    <source>
        <dbReference type="Proteomes" id="UP000290365"/>
    </source>
</evidence>
<dbReference type="InterPro" id="IPR013216">
    <property type="entry name" value="Methyltransf_11"/>
</dbReference>
<proteinExistence type="predicted"/>
<dbReference type="CDD" id="cd02440">
    <property type="entry name" value="AdoMet_MTases"/>
    <property type="match status" value="1"/>
</dbReference>
<keyword evidence="3" id="KW-0489">Methyltransferase</keyword>
<dbReference type="PANTHER" id="PTHR43861:SF3">
    <property type="entry name" value="PUTATIVE (AFU_ORTHOLOGUE AFUA_2G14390)-RELATED"/>
    <property type="match status" value="1"/>
</dbReference>
<feature type="domain" description="Methyltransferase type 11" evidence="2">
    <location>
        <begin position="70"/>
        <end position="167"/>
    </location>
</feature>
<dbReference type="GO" id="GO:0032259">
    <property type="term" value="P:methylation"/>
    <property type="evidence" value="ECO:0007669"/>
    <property type="project" value="UniProtKB-KW"/>
</dbReference>
<evidence type="ECO:0000259" key="2">
    <source>
        <dbReference type="Pfam" id="PF08241"/>
    </source>
</evidence>
<evidence type="ECO:0000313" key="3">
    <source>
        <dbReference type="EMBL" id="QBD76186.1"/>
    </source>
</evidence>
<dbReference type="InterPro" id="IPR029063">
    <property type="entry name" value="SAM-dependent_MTases_sf"/>
</dbReference>
<accession>A0A4P6JN85</accession>
<keyword evidence="1 3" id="KW-0808">Transferase</keyword>